<proteinExistence type="predicted"/>
<evidence type="ECO:0000313" key="1">
    <source>
        <dbReference type="EMBL" id="CAG8527728.1"/>
    </source>
</evidence>
<organism evidence="1 2">
    <name type="scientific">Dentiscutata heterogama</name>
    <dbReference type="NCBI Taxonomy" id="1316150"/>
    <lineage>
        <taxon>Eukaryota</taxon>
        <taxon>Fungi</taxon>
        <taxon>Fungi incertae sedis</taxon>
        <taxon>Mucoromycota</taxon>
        <taxon>Glomeromycotina</taxon>
        <taxon>Glomeromycetes</taxon>
        <taxon>Diversisporales</taxon>
        <taxon>Gigasporaceae</taxon>
        <taxon>Dentiscutata</taxon>
    </lineage>
</organism>
<name>A0ACA9LG54_9GLOM</name>
<reference evidence="1" key="1">
    <citation type="submission" date="2021-06" db="EMBL/GenBank/DDBJ databases">
        <authorList>
            <person name="Kallberg Y."/>
            <person name="Tangrot J."/>
            <person name="Rosling A."/>
        </authorList>
    </citation>
    <scope>NUCLEOTIDE SEQUENCE</scope>
    <source>
        <strain evidence="1">IL203A</strain>
    </source>
</reference>
<feature type="non-terminal residue" evidence="1">
    <location>
        <position position="99"/>
    </location>
</feature>
<keyword evidence="2" id="KW-1185">Reference proteome</keyword>
<accession>A0ACA9LG54</accession>
<evidence type="ECO:0000313" key="2">
    <source>
        <dbReference type="Proteomes" id="UP000789702"/>
    </source>
</evidence>
<dbReference type="Proteomes" id="UP000789702">
    <property type="component" value="Unassembled WGS sequence"/>
</dbReference>
<protein>
    <submittedName>
        <fullName evidence="1">14286_t:CDS:1</fullName>
    </submittedName>
</protein>
<dbReference type="EMBL" id="CAJVPU010004084">
    <property type="protein sequence ID" value="CAG8527728.1"/>
    <property type="molecule type" value="Genomic_DNA"/>
</dbReference>
<sequence length="99" mass="11516">MATHNFDLPNSEQPIRSLVAPTSLSPSPSLVPNCLSPTSTNEELWTEIRSLNQRRAKLEQQRIREEKRLGKKKAVLPDYLVCAIFGRYLEDHDFRKKFY</sequence>
<comment type="caution">
    <text evidence="1">The sequence shown here is derived from an EMBL/GenBank/DDBJ whole genome shotgun (WGS) entry which is preliminary data.</text>
</comment>
<gene>
    <name evidence="1" type="ORF">DHETER_LOCUS4223</name>
</gene>